<evidence type="ECO:0000259" key="3">
    <source>
        <dbReference type="Pfam" id="PF06259"/>
    </source>
</evidence>
<feature type="domain" description="Outer membrane channel protein CpnT-like N-terminal" evidence="4">
    <location>
        <begin position="8"/>
        <end position="160"/>
    </location>
</feature>
<name>A0ABP7DXC6_9ACTN</name>
<feature type="transmembrane region" description="Helical" evidence="2">
    <location>
        <begin position="165"/>
        <end position="185"/>
    </location>
</feature>
<feature type="compositionally biased region" description="Pro residues" evidence="1">
    <location>
        <begin position="285"/>
        <end position="315"/>
    </location>
</feature>
<keyword evidence="2" id="KW-0812">Transmembrane</keyword>
<dbReference type="InterPro" id="IPR057746">
    <property type="entry name" value="CpnT-like_N"/>
</dbReference>
<feature type="compositionally biased region" description="Basic and acidic residues" evidence="1">
    <location>
        <begin position="401"/>
        <end position="415"/>
    </location>
</feature>
<dbReference type="Pfam" id="PF06259">
    <property type="entry name" value="Abhydrolase_8"/>
    <property type="match status" value="1"/>
</dbReference>
<evidence type="ECO:0000259" key="4">
    <source>
        <dbReference type="Pfam" id="PF25547"/>
    </source>
</evidence>
<dbReference type="EMBL" id="BAAAZP010000203">
    <property type="protein sequence ID" value="GAA3709320.1"/>
    <property type="molecule type" value="Genomic_DNA"/>
</dbReference>
<keyword evidence="2" id="KW-0472">Membrane</keyword>
<evidence type="ECO:0000313" key="5">
    <source>
        <dbReference type="EMBL" id="GAA3709320.1"/>
    </source>
</evidence>
<feature type="compositionally biased region" description="Polar residues" evidence="1">
    <location>
        <begin position="510"/>
        <end position="522"/>
    </location>
</feature>
<keyword evidence="6" id="KW-1185">Reference proteome</keyword>
<dbReference type="Proteomes" id="UP001500902">
    <property type="component" value="Unassembled WGS sequence"/>
</dbReference>
<proteinExistence type="predicted"/>
<keyword evidence="2" id="KW-1133">Transmembrane helix</keyword>
<accession>A0ABP7DXC6</accession>
<feature type="region of interest" description="Disordered" evidence="1">
    <location>
        <begin position="274"/>
        <end position="638"/>
    </location>
</feature>
<evidence type="ECO:0008006" key="7">
    <source>
        <dbReference type="Google" id="ProtNLM"/>
    </source>
</evidence>
<organism evidence="5 6">
    <name type="scientific">Nonomuraea antimicrobica</name>
    <dbReference type="NCBI Taxonomy" id="561173"/>
    <lineage>
        <taxon>Bacteria</taxon>
        <taxon>Bacillati</taxon>
        <taxon>Actinomycetota</taxon>
        <taxon>Actinomycetes</taxon>
        <taxon>Streptosporangiales</taxon>
        <taxon>Streptosporangiaceae</taxon>
        <taxon>Nonomuraea</taxon>
    </lineage>
</organism>
<sequence length="983" mass="104076">MWLDGVPIPEQVRPRIGWVVGMDWPEADETVLFRLADDLALAFHRINDGVRGDGRLAGGAAAGAERGDWDGEALRRFVERVGDDTASRKEELLIRLAGLALACNDLGVEVQYTKRMIKAAVLLLIFQLVWLMCLKLSPASGWAWAAAGARTQITRMMIRQLAKRLLFNVALFGTLMGGLDLYVQASQSRREEIDWERVGWSALSGVLTGVALTLTTGLLPPRSILELMGHSAVAGGGVTLATMLLSGQPIDWTMVAKGVTAGALGGADAHWASWSPRIGRAGGGDPPPPGGDPPPSAGNPGTPPRAPGGPEPTPPIRTRDGGDPIPALPPRPDPSDPAARAVPEQQTTPRAADKPPEPQTGLAAARPQPTPDRIPPTGGIDQMINWARNAEGGETPTVQLRQHDAPTTRLGREPAADLAADPAAHRVDPPATSPREPSAEPIPARTRDSGPIEDAPAVPSKQPPEPTQQTSLSRGADQPAQSGADGPGAVRTHPVSDGGSPEYAPVRSEPGNTDRTVSQADGQDSPAPAHPPREGAPRPTRPDELAVARRDTSAAGRDHVDRAHAMPSRSRPEEVSARHLLEEVPATRLREDVSTASSRRAGEEAPTARSGEDGPPPATPDLSSGQPARPDLFEPGALPTDVNARWHALTAQQQESLLVTRGPEIGALDGIPVVTRDQVNRSLVADVKAQLITERDQLNAHPRLDQNAVKRLETVNDRLEGIRAIEDRLAAPPSAEHPQLFVLRISGEGTGRVILSAGNPDTAANTAVYVPGTFTRLGANNARFIREIDAIALSATKAGSPSTAVISWMDYHAPQSLVPEAMRKGFADAAMAGLSRFLDGLRVTHEGPRSHNTVIGHSYGTVVVGHTGRDGVLNADKVLFVASPGTGVARADQLRLAGVDQQDVPNHVFAMTADHDVIRLVNWWHGRAPTSVAFGAAEIAADPGAPGPWYVFGLSKAVHDLYWESGNPALVNIGNIIANQPIY</sequence>
<protein>
    <recommendedName>
        <fullName evidence="7">Alpha/beta hydrolase</fullName>
    </recommendedName>
</protein>
<dbReference type="InterPro" id="IPR010427">
    <property type="entry name" value="DUF1023"/>
</dbReference>
<dbReference type="Pfam" id="PF25547">
    <property type="entry name" value="WXG100_2"/>
    <property type="match status" value="1"/>
</dbReference>
<feature type="compositionally biased region" description="Basic and acidic residues" evidence="1">
    <location>
        <begin position="531"/>
        <end position="582"/>
    </location>
</feature>
<reference evidence="6" key="1">
    <citation type="journal article" date="2019" name="Int. J. Syst. Evol. Microbiol.">
        <title>The Global Catalogue of Microorganisms (GCM) 10K type strain sequencing project: providing services to taxonomists for standard genome sequencing and annotation.</title>
        <authorList>
            <consortium name="The Broad Institute Genomics Platform"/>
            <consortium name="The Broad Institute Genome Sequencing Center for Infectious Disease"/>
            <person name="Wu L."/>
            <person name="Ma J."/>
        </authorList>
    </citation>
    <scope>NUCLEOTIDE SEQUENCE [LARGE SCALE GENOMIC DNA]</scope>
    <source>
        <strain evidence="6">JCM 16904</strain>
    </source>
</reference>
<evidence type="ECO:0000256" key="1">
    <source>
        <dbReference type="SAM" id="MobiDB-lite"/>
    </source>
</evidence>
<feature type="transmembrane region" description="Helical" evidence="2">
    <location>
        <begin position="197"/>
        <end position="219"/>
    </location>
</feature>
<feature type="domain" description="DUF1023" evidence="3">
    <location>
        <begin position="748"/>
        <end position="920"/>
    </location>
</feature>
<evidence type="ECO:0000256" key="2">
    <source>
        <dbReference type="SAM" id="Phobius"/>
    </source>
</evidence>
<comment type="caution">
    <text evidence="5">The sequence shown here is derived from an EMBL/GenBank/DDBJ whole genome shotgun (WGS) entry which is preliminary data.</text>
</comment>
<evidence type="ECO:0000313" key="6">
    <source>
        <dbReference type="Proteomes" id="UP001500902"/>
    </source>
</evidence>
<gene>
    <name evidence="5" type="ORF">GCM10022224_088580</name>
</gene>
<feature type="transmembrane region" description="Helical" evidence="2">
    <location>
        <begin position="121"/>
        <end position="145"/>
    </location>
</feature>